<organism evidence="3 4">
    <name type="scientific">Aeromicrobium panaciterrae</name>
    <dbReference type="NCBI Taxonomy" id="363861"/>
    <lineage>
        <taxon>Bacteria</taxon>
        <taxon>Bacillati</taxon>
        <taxon>Actinomycetota</taxon>
        <taxon>Actinomycetes</taxon>
        <taxon>Propionibacteriales</taxon>
        <taxon>Nocardioidaceae</taxon>
        <taxon>Aeromicrobium</taxon>
    </lineage>
</organism>
<dbReference type="InterPro" id="IPR029058">
    <property type="entry name" value="AB_hydrolase_fold"/>
</dbReference>
<comment type="caution">
    <text evidence="3">The sequence shown here is derived from an EMBL/GenBank/DDBJ whole genome shotgun (WGS) entry which is preliminary data.</text>
</comment>
<gene>
    <name evidence="3" type="ORF">J2X11_000121</name>
</gene>
<keyword evidence="1" id="KW-0378">Hydrolase</keyword>
<feature type="domain" description="BD-FAE-like" evidence="2">
    <location>
        <begin position="48"/>
        <end position="215"/>
    </location>
</feature>
<name>A0ABU1UJD5_9ACTN</name>
<dbReference type="Pfam" id="PF20434">
    <property type="entry name" value="BD-FAE"/>
    <property type="match status" value="1"/>
</dbReference>
<dbReference type="Proteomes" id="UP001257739">
    <property type="component" value="Unassembled WGS sequence"/>
</dbReference>
<evidence type="ECO:0000313" key="4">
    <source>
        <dbReference type="Proteomes" id="UP001257739"/>
    </source>
</evidence>
<accession>A0ABU1UJD5</accession>
<dbReference type="EMBL" id="JAVDWH010000001">
    <property type="protein sequence ID" value="MDR7085282.1"/>
    <property type="molecule type" value="Genomic_DNA"/>
</dbReference>
<evidence type="ECO:0000259" key="2">
    <source>
        <dbReference type="Pfam" id="PF20434"/>
    </source>
</evidence>
<sequence length="258" mass="26859">MDRRQVLSLMALAGLAACAPSNTKGRSVETISYGDGASQFAELTRAQGASKGVVVVIHGGFWKSLYDLSLGRPLAASLARNGWDAYNLEYRRVGNGGGWPTTFDDVSAGIDALAGVDGLDTSTVITLGHSAGGHLAVLAAGRTNPTVPVTAAISQAGVLDLAAANEDDLGSSAVRAFMGDNTYAQADPMSQIPLSVPVRCVHGIEDDIVPISQSIGYVERAKKAGADAELIRVEGDHFVVIDPSSQAWLRTLKVLEAL</sequence>
<dbReference type="RefSeq" id="WP_309965291.1">
    <property type="nucleotide sequence ID" value="NZ_JAVDWH010000001.1"/>
</dbReference>
<dbReference type="InterPro" id="IPR050300">
    <property type="entry name" value="GDXG_lipolytic_enzyme"/>
</dbReference>
<evidence type="ECO:0000313" key="3">
    <source>
        <dbReference type="EMBL" id="MDR7085282.1"/>
    </source>
</evidence>
<proteinExistence type="predicted"/>
<dbReference type="PROSITE" id="PS51257">
    <property type="entry name" value="PROKAR_LIPOPROTEIN"/>
    <property type="match status" value="1"/>
</dbReference>
<dbReference type="SUPFAM" id="SSF53474">
    <property type="entry name" value="alpha/beta-Hydrolases"/>
    <property type="match status" value="1"/>
</dbReference>
<protein>
    <submittedName>
        <fullName evidence="3">Acetyl esterase/lipase</fullName>
    </submittedName>
</protein>
<evidence type="ECO:0000256" key="1">
    <source>
        <dbReference type="ARBA" id="ARBA00022801"/>
    </source>
</evidence>
<dbReference type="PANTHER" id="PTHR48081">
    <property type="entry name" value="AB HYDROLASE SUPERFAMILY PROTEIN C4A8.06C"/>
    <property type="match status" value="1"/>
</dbReference>
<reference evidence="3 4" key="1">
    <citation type="submission" date="2023-07" db="EMBL/GenBank/DDBJ databases">
        <title>Sorghum-associated microbial communities from plants grown in Nebraska, USA.</title>
        <authorList>
            <person name="Schachtman D."/>
        </authorList>
    </citation>
    <scope>NUCLEOTIDE SEQUENCE [LARGE SCALE GENOMIC DNA]</scope>
    <source>
        <strain evidence="3 4">BE248</strain>
    </source>
</reference>
<keyword evidence="4" id="KW-1185">Reference proteome</keyword>
<dbReference type="InterPro" id="IPR049492">
    <property type="entry name" value="BD-FAE-like_dom"/>
</dbReference>
<dbReference type="Gene3D" id="3.40.50.1820">
    <property type="entry name" value="alpha/beta hydrolase"/>
    <property type="match status" value="1"/>
</dbReference>